<dbReference type="Pfam" id="PF02585">
    <property type="entry name" value="PIG-L"/>
    <property type="match status" value="1"/>
</dbReference>
<evidence type="ECO:0000313" key="2">
    <source>
        <dbReference type="EMBL" id="MBB3022810.1"/>
    </source>
</evidence>
<keyword evidence="1" id="KW-0862">Zinc</keyword>
<dbReference type="Gene3D" id="3.40.50.10320">
    <property type="entry name" value="LmbE-like"/>
    <property type="match status" value="1"/>
</dbReference>
<gene>
    <name evidence="2" type="ORF">FHX50_001058</name>
</gene>
<dbReference type="Proteomes" id="UP000568050">
    <property type="component" value="Unassembled WGS sequence"/>
</dbReference>
<protein>
    <submittedName>
        <fullName evidence="2">LmbE family N-acetylglucosaminyl deacetylase</fullName>
    </submittedName>
</protein>
<keyword evidence="3" id="KW-1185">Reference proteome</keyword>
<sequence length="237" mass="25956">MMSPDDRTPENLPVFDSSGMSRVLVVVAHPDDAEYGLSCAVNRWTRSGIEVSYLLLTHGEAGIRTMHPSEAGPVRAEEQRRACAAVGVSDLAILDHPDGMMEPSMQLRRDIAERIRIVQPDTVVTANFDVEAYGGFNQADHRVTGLAAVDAVSAADNPWVFTDLELKPHKVSRILIHGAAAPTHRIELEEEDVQAGITSLAAHEAYFEALPNHPKPEPFIRSMVEPHGLMIRVQDLG</sequence>
<reference evidence="2 3" key="1">
    <citation type="submission" date="2020-08" db="EMBL/GenBank/DDBJ databases">
        <title>Sequencing the genomes of 1000 actinobacteria strains.</title>
        <authorList>
            <person name="Klenk H.-P."/>
        </authorList>
    </citation>
    <scope>NUCLEOTIDE SEQUENCE [LARGE SCALE GENOMIC DNA]</scope>
    <source>
        <strain evidence="2 3">DSM 23040</strain>
    </source>
</reference>
<dbReference type="PANTHER" id="PTHR12993">
    <property type="entry name" value="N-ACETYLGLUCOSAMINYL-PHOSPHATIDYLINOSITOL DE-N-ACETYLASE-RELATED"/>
    <property type="match status" value="1"/>
</dbReference>
<comment type="caution">
    <text evidence="2">The sequence shown here is derived from an EMBL/GenBank/DDBJ whole genome shotgun (WGS) entry which is preliminary data.</text>
</comment>
<proteinExistence type="predicted"/>
<evidence type="ECO:0000313" key="3">
    <source>
        <dbReference type="Proteomes" id="UP000568050"/>
    </source>
</evidence>
<dbReference type="AlphaFoldDB" id="A0A839QVK6"/>
<evidence type="ECO:0000256" key="1">
    <source>
        <dbReference type="ARBA" id="ARBA00022833"/>
    </source>
</evidence>
<dbReference type="InterPro" id="IPR024078">
    <property type="entry name" value="LmbE-like_dom_sf"/>
</dbReference>
<dbReference type="GO" id="GO:0016811">
    <property type="term" value="F:hydrolase activity, acting on carbon-nitrogen (but not peptide) bonds, in linear amides"/>
    <property type="evidence" value="ECO:0007669"/>
    <property type="project" value="TreeGrafter"/>
</dbReference>
<dbReference type="SUPFAM" id="SSF102588">
    <property type="entry name" value="LmbE-like"/>
    <property type="match status" value="1"/>
</dbReference>
<accession>A0A839QVK6</accession>
<dbReference type="GO" id="GO:0016137">
    <property type="term" value="P:glycoside metabolic process"/>
    <property type="evidence" value="ECO:0007669"/>
    <property type="project" value="UniProtKB-ARBA"/>
</dbReference>
<dbReference type="PANTHER" id="PTHR12993:SF28">
    <property type="entry name" value="LMBE FAMILY PROTEIN"/>
    <property type="match status" value="1"/>
</dbReference>
<dbReference type="RefSeq" id="WP_221187105.1">
    <property type="nucleotide sequence ID" value="NZ_CBCSFZ010000022.1"/>
</dbReference>
<name>A0A839QVK6_9MICO</name>
<dbReference type="EMBL" id="JACHWP010000001">
    <property type="protein sequence ID" value="MBB3022810.1"/>
    <property type="molecule type" value="Genomic_DNA"/>
</dbReference>
<dbReference type="InterPro" id="IPR003737">
    <property type="entry name" value="GlcNAc_PI_deacetylase-related"/>
</dbReference>
<organism evidence="2 3">
    <name type="scientific">Helcobacillus massiliensis</name>
    <dbReference type="NCBI Taxonomy" id="521392"/>
    <lineage>
        <taxon>Bacteria</taxon>
        <taxon>Bacillati</taxon>
        <taxon>Actinomycetota</taxon>
        <taxon>Actinomycetes</taxon>
        <taxon>Micrococcales</taxon>
        <taxon>Dermabacteraceae</taxon>
        <taxon>Helcobacillus</taxon>
    </lineage>
</organism>